<proteinExistence type="predicted"/>
<dbReference type="EMBL" id="CP003653">
    <property type="protein sequence ID" value="AFZ35869.1"/>
    <property type="molecule type" value="Genomic_DNA"/>
</dbReference>
<dbReference type="STRING" id="111780.Sta7437_2327"/>
<dbReference type="eggNOG" id="ENOG50348ET">
    <property type="taxonomic scope" value="Bacteria"/>
</dbReference>
<dbReference type="RefSeq" id="WP_015193537.1">
    <property type="nucleotide sequence ID" value="NC_019748.1"/>
</dbReference>
<sequence length="96" mass="11290">MSIEEFLGQLNTAEKGWGLWVNRNNPHEYHMGQYAFDNDRIPKCFVHVDNLDHLAHLRQQYISSKASNQSNETFLGQEWAEKFLSQWCNHNLKALV</sequence>
<evidence type="ECO:0000313" key="2">
    <source>
        <dbReference type="Proteomes" id="UP000010473"/>
    </source>
</evidence>
<accession>K9XUY2</accession>
<reference evidence="2" key="1">
    <citation type="journal article" date="2013" name="Proc. Natl. Acad. Sci. U.S.A.">
        <title>Improving the coverage of the cyanobacterial phylum using diversity-driven genome sequencing.</title>
        <authorList>
            <person name="Shih P.M."/>
            <person name="Wu D."/>
            <person name="Latifi A."/>
            <person name="Axen S.D."/>
            <person name="Fewer D.P."/>
            <person name="Talla E."/>
            <person name="Calteau A."/>
            <person name="Cai F."/>
            <person name="Tandeau de Marsac N."/>
            <person name="Rippka R."/>
            <person name="Herdman M."/>
            <person name="Sivonen K."/>
            <person name="Coursin T."/>
            <person name="Laurent T."/>
            <person name="Goodwin L."/>
            <person name="Nolan M."/>
            <person name="Davenport K.W."/>
            <person name="Han C.S."/>
            <person name="Rubin E.M."/>
            <person name="Eisen J.A."/>
            <person name="Woyke T."/>
            <person name="Gugger M."/>
            <person name="Kerfeld C.A."/>
        </authorList>
    </citation>
    <scope>NUCLEOTIDE SEQUENCE [LARGE SCALE GENOMIC DNA]</scope>
    <source>
        <strain evidence="2">ATCC 29371 / PCC 7437</strain>
    </source>
</reference>
<dbReference type="AlphaFoldDB" id="K9XUY2"/>
<organism evidence="1 2">
    <name type="scientific">Stanieria cyanosphaera (strain ATCC 29371 / PCC 7437)</name>
    <dbReference type="NCBI Taxonomy" id="111780"/>
    <lineage>
        <taxon>Bacteria</taxon>
        <taxon>Bacillati</taxon>
        <taxon>Cyanobacteriota</taxon>
        <taxon>Cyanophyceae</taxon>
        <taxon>Pleurocapsales</taxon>
        <taxon>Dermocarpellaceae</taxon>
        <taxon>Stanieria</taxon>
    </lineage>
</organism>
<evidence type="ECO:0000313" key="1">
    <source>
        <dbReference type="EMBL" id="AFZ35869.1"/>
    </source>
</evidence>
<dbReference type="OrthoDB" id="426131at2"/>
<name>K9XUY2_STAC7</name>
<dbReference type="KEGG" id="scs:Sta7437_2327"/>
<keyword evidence="2" id="KW-1185">Reference proteome</keyword>
<gene>
    <name evidence="1" type="ordered locus">Sta7437_2327</name>
</gene>
<protein>
    <submittedName>
        <fullName evidence="1">Uncharacterized protein</fullName>
    </submittedName>
</protein>
<dbReference type="Proteomes" id="UP000010473">
    <property type="component" value="Chromosome"/>
</dbReference>
<dbReference type="HOGENOM" id="CLU_2422011_0_0_3"/>